<evidence type="ECO:0000313" key="3">
    <source>
        <dbReference type="Proteomes" id="UP001375240"/>
    </source>
</evidence>
<dbReference type="Proteomes" id="UP001375240">
    <property type="component" value="Unassembled WGS sequence"/>
</dbReference>
<feature type="compositionally biased region" description="Acidic residues" evidence="1">
    <location>
        <begin position="401"/>
        <end position="418"/>
    </location>
</feature>
<proteinExistence type="predicted"/>
<dbReference type="EMBL" id="JAVHNQ010000004">
    <property type="protein sequence ID" value="KAK6350327.1"/>
    <property type="molecule type" value="Genomic_DNA"/>
</dbReference>
<evidence type="ECO:0000313" key="2">
    <source>
        <dbReference type="EMBL" id="KAK6350327.1"/>
    </source>
</evidence>
<feature type="region of interest" description="Disordered" evidence="1">
    <location>
        <begin position="68"/>
        <end position="147"/>
    </location>
</feature>
<name>A0AAV9UY22_9PEZI</name>
<feature type="compositionally biased region" description="Pro residues" evidence="1">
    <location>
        <begin position="130"/>
        <end position="139"/>
    </location>
</feature>
<feature type="compositionally biased region" description="Basic and acidic residues" evidence="1">
    <location>
        <begin position="75"/>
        <end position="96"/>
    </location>
</feature>
<evidence type="ECO:0000256" key="1">
    <source>
        <dbReference type="SAM" id="MobiDB-lite"/>
    </source>
</evidence>
<organism evidence="2 3">
    <name type="scientific">Orbilia brochopaga</name>
    <dbReference type="NCBI Taxonomy" id="3140254"/>
    <lineage>
        <taxon>Eukaryota</taxon>
        <taxon>Fungi</taxon>
        <taxon>Dikarya</taxon>
        <taxon>Ascomycota</taxon>
        <taxon>Pezizomycotina</taxon>
        <taxon>Orbiliomycetes</taxon>
        <taxon>Orbiliales</taxon>
        <taxon>Orbiliaceae</taxon>
        <taxon>Orbilia</taxon>
    </lineage>
</organism>
<feature type="region of interest" description="Disordered" evidence="1">
    <location>
        <begin position="166"/>
        <end position="191"/>
    </location>
</feature>
<comment type="caution">
    <text evidence="2">The sequence shown here is derived from an EMBL/GenBank/DDBJ whole genome shotgun (WGS) entry which is preliminary data.</text>
</comment>
<protein>
    <submittedName>
        <fullName evidence="2">Uncharacterized protein</fullName>
    </submittedName>
</protein>
<keyword evidence="3" id="KW-1185">Reference proteome</keyword>
<gene>
    <name evidence="2" type="ORF">TWF696_006559</name>
</gene>
<sequence length="418" mass="45483">MAELPQVRPMNAAARAAALRAKMAGASIRMPRPSLAPGQTPTYIATLDKFTDTTEKWLQNLEHLRDVALKQQKRARVDDPAASHERDAPRNDDDSGKSVGSNDRIRPSTPKQISRLADTPDFTMRDHTPVLPPSGPTSPPARKLDEMDIRSPPANAVNIADLMESESTVPATSQAPSQPSTKDTQPTAVEQPVQLQSAIQQPIVNVFAPPPILMTPPATAPGDGAGDSSALEKVSASATPIILAPTPVPLPTPPAENCLRVDAGVKLSDALPTSANKKRRLSSKTILESLMEKKAANPIWYDGAVQKLFHEMVFEMSHQIQSMKRESRIVMFARDPSCRNVLNNVDNMLQKSLRTVELASFLFLKGKPDINQVDTLTTDLKAARDEANEFKKSGWTMTGGSEEEESSDDWDDDDDGSE</sequence>
<dbReference type="AlphaFoldDB" id="A0AAV9UY22"/>
<accession>A0AAV9UY22</accession>
<feature type="region of interest" description="Disordered" evidence="1">
    <location>
        <begin position="391"/>
        <end position="418"/>
    </location>
</feature>
<reference evidence="2 3" key="1">
    <citation type="submission" date="2019-10" db="EMBL/GenBank/DDBJ databases">
        <authorList>
            <person name="Palmer J.M."/>
        </authorList>
    </citation>
    <scope>NUCLEOTIDE SEQUENCE [LARGE SCALE GENOMIC DNA]</scope>
    <source>
        <strain evidence="2 3">TWF696</strain>
    </source>
</reference>